<dbReference type="SUPFAM" id="SSF56317">
    <property type="entry name" value="Carbon-nitrogen hydrolase"/>
    <property type="match status" value="1"/>
</dbReference>
<organism evidence="2 3">
    <name type="scientific">Alkalicoccobacillus porphyridii</name>
    <dbReference type="NCBI Taxonomy" id="2597270"/>
    <lineage>
        <taxon>Bacteria</taxon>
        <taxon>Bacillati</taxon>
        <taxon>Bacillota</taxon>
        <taxon>Bacilli</taxon>
        <taxon>Bacillales</taxon>
        <taxon>Bacillaceae</taxon>
        <taxon>Alkalicoccobacillus</taxon>
    </lineage>
</organism>
<accession>A0A553ZXC1</accession>
<gene>
    <name evidence="2" type="ORF">FN960_13915</name>
</gene>
<keyword evidence="3" id="KW-1185">Reference proteome</keyword>
<dbReference type="InterPro" id="IPR003010">
    <property type="entry name" value="C-N_Hydrolase"/>
</dbReference>
<dbReference type="RefSeq" id="WP_143849336.1">
    <property type="nucleotide sequence ID" value="NZ_VLXZ01000008.1"/>
</dbReference>
<comment type="caution">
    <text evidence="2">The sequence shown here is derived from an EMBL/GenBank/DDBJ whole genome shotgun (WGS) entry which is preliminary data.</text>
</comment>
<dbReference type="Proteomes" id="UP000318521">
    <property type="component" value="Unassembled WGS sequence"/>
</dbReference>
<dbReference type="PROSITE" id="PS50263">
    <property type="entry name" value="CN_HYDROLASE"/>
    <property type="match status" value="1"/>
</dbReference>
<proteinExistence type="predicted"/>
<dbReference type="EMBL" id="VLXZ01000008">
    <property type="protein sequence ID" value="TSB45996.1"/>
    <property type="molecule type" value="Genomic_DNA"/>
</dbReference>
<name>A0A553ZXC1_9BACI</name>
<dbReference type="InterPro" id="IPR036526">
    <property type="entry name" value="C-N_Hydrolase_sf"/>
</dbReference>
<protein>
    <recommendedName>
        <fullName evidence="1">CN hydrolase domain-containing protein</fullName>
    </recommendedName>
</protein>
<dbReference type="Gene3D" id="3.60.110.10">
    <property type="entry name" value="Carbon-nitrogen hydrolase"/>
    <property type="match status" value="1"/>
</dbReference>
<reference evidence="2 3" key="1">
    <citation type="submission" date="2019-07" db="EMBL/GenBank/DDBJ databases">
        <authorList>
            <person name="Park Y.J."/>
            <person name="Jeong S.E."/>
            <person name="Jung H.S."/>
        </authorList>
    </citation>
    <scope>NUCLEOTIDE SEQUENCE [LARGE SCALE GENOMIC DNA]</scope>
    <source>
        <strain evidence="3">P16(2019)</strain>
    </source>
</reference>
<evidence type="ECO:0000313" key="3">
    <source>
        <dbReference type="Proteomes" id="UP000318521"/>
    </source>
</evidence>
<dbReference type="AlphaFoldDB" id="A0A553ZXC1"/>
<feature type="domain" description="CN hydrolase" evidence="1">
    <location>
        <begin position="1"/>
        <end position="205"/>
    </location>
</feature>
<sequence length="211" mass="23817">MKLLIMQPKLEKTILQLKDVVKHHDVDMVIFPEGYLNENLEEARQLARETHTILAGGHRRMDHQPKDYALLIDATGEVQIDRQKYTPITAVTINNVTMGHILCDELILQGLKTESEQSIELIIHPIGVGMFSQAQFTEWVEKARQIATEHQVMVIGVSHRDGMFKGASESIPIAYGFQSDGSELFIANNDPRSRMIDLTTKKVSMIEEVAP</sequence>
<evidence type="ECO:0000259" key="1">
    <source>
        <dbReference type="PROSITE" id="PS50263"/>
    </source>
</evidence>
<evidence type="ECO:0000313" key="2">
    <source>
        <dbReference type="EMBL" id="TSB45996.1"/>
    </source>
</evidence>
<dbReference type="OrthoDB" id="1894469at2"/>